<evidence type="ECO:0000313" key="2">
    <source>
        <dbReference type="Proteomes" id="UP001160148"/>
    </source>
</evidence>
<evidence type="ECO:0000313" key="1">
    <source>
        <dbReference type="EMBL" id="CAI6371445.1"/>
    </source>
</evidence>
<sequence>MHLNQIVSNLSTSTIHFKNITILLARILAAKPYSADVERLISASNLLKSPMRSRMSLETENMYLFINYNMPPLYDWNPKDLVN</sequence>
<dbReference type="AlphaFoldDB" id="A0AAV0XSG2"/>
<proteinExistence type="predicted"/>
<dbReference type="Proteomes" id="UP001160148">
    <property type="component" value="Unassembled WGS sequence"/>
</dbReference>
<reference evidence="1 2" key="1">
    <citation type="submission" date="2023-01" db="EMBL/GenBank/DDBJ databases">
        <authorList>
            <person name="Whitehead M."/>
        </authorList>
    </citation>
    <scope>NUCLEOTIDE SEQUENCE [LARGE SCALE GENOMIC DNA]</scope>
</reference>
<dbReference type="EMBL" id="CARXXK010000993">
    <property type="protein sequence ID" value="CAI6371445.1"/>
    <property type="molecule type" value="Genomic_DNA"/>
</dbReference>
<comment type="caution">
    <text evidence="1">The sequence shown here is derived from an EMBL/GenBank/DDBJ whole genome shotgun (WGS) entry which is preliminary data.</text>
</comment>
<keyword evidence="2" id="KW-1185">Reference proteome</keyword>
<dbReference type="SUPFAM" id="SSF53098">
    <property type="entry name" value="Ribonuclease H-like"/>
    <property type="match status" value="1"/>
</dbReference>
<dbReference type="InterPro" id="IPR012337">
    <property type="entry name" value="RNaseH-like_sf"/>
</dbReference>
<protein>
    <submittedName>
        <fullName evidence="1">Uncharacterized protein</fullName>
    </submittedName>
</protein>
<organism evidence="1 2">
    <name type="scientific">Macrosiphum euphorbiae</name>
    <name type="common">potato aphid</name>
    <dbReference type="NCBI Taxonomy" id="13131"/>
    <lineage>
        <taxon>Eukaryota</taxon>
        <taxon>Metazoa</taxon>
        <taxon>Ecdysozoa</taxon>
        <taxon>Arthropoda</taxon>
        <taxon>Hexapoda</taxon>
        <taxon>Insecta</taxon>
        <taxon>Pterygota</taxon>
        <taxon>Neoptera</taxon>
        <taxon>Paraneoptera</taxon>
        <taxon>Hemiptera</taxon>
        <taxon>Sternorrhyncha</taxon>
        <taxon>Aphidomorpha</taxon>
        <taxon>Aphidoidea</taxon>
        <taxon>Aphididae</taxon>
        <taxon>Macrosiphini</taxon>
        <taxon>Macrosiphum</taxon>
    </lineage>
</organism>
<gene>
    <name evidence="1" type="ORF">MEUPH1_LOCUS25445</name>
</gene>
<name>A0AAV0XSG2_9HEMI</name>
<accession>A0AAV0XSG2</accession>